<evidence type="ECO:0000256" key="1">
    <source>
        <dbReference type="SAM" id="MobiDB-lite"/>
    </source>
</evidence>
<name>A0ABN8NAV2_9CNID</name>
<protein>
    <recommendedName>
        <fullName evidence="5">Transmembrane protein</fullName>
    </recommendedName>
</protein>
<gene>
    <name evidence="3" type="ORF">PEVE_00041094</name>
</gene>
<feature type="region of interest" description="Disordered" evidence="1">
    <location>
        <begin position="119"/>
        <end position="143"/>
    </location>
</feature>
<feature type="transmembrane region" description="Helical" evidence="2">
    <location>
        <begin position="43"/>
        <end position="63"/>
    </location>
</feature>
<dbReference type="EMBL" id="CALNXI010000771">
    <property type="protein sequence ID" value="CAH3045508.1"/>
    <property type="molecule type" value="Genomic_DNA"/>
</dbReference>
<keyword evidence="4" id="KW-1185">Reference proteome</keyword>
<dbReference type="Proteomes" id="UP001159427">
    <property type="component" value="Unassembled WGS sequence"/>
</dbReference>
<comment type="caution">
    <text evidence="3">The sequence shown here is derived from an EMBL/GenBank/DDBJ whole genome shotgun (WGS) entry which is preliminary data.</text>
</comment>
<feature type="compositionally biased region" description="Polar residues" evidence="1">
    <location>
        <begin position="129"/>
        <end position="140"/>
    </location>
</feature>
<keyword evidence="2" id="KW-0812">Transmembrane</keyword>
<reference evidence="3 4" key="1">
    <citation type="submission" date="2022-05" db="EMBL/GenBank/DDBJ databases">
        <authorList>
            <consortium name="Genoscope - CEA"/>
            <person name="William W."/>
        </authorList>
    </citation>
    <scope>NUCLEOTIDE SEQUENCE [LARGE SCALE GENOMIC DNA]</scope>
</reference>
<keyword evidence="2" id="KW-1133">Transmembrane helix</keyword>
<organism evidence="3 4">
    <name type="scientific">Porites evermanni</name>
    <dbReference type="NCBI Taxonomy" id="104178"/>
    <lineage>
        <taxon>Eukaryota</taxon>
        <taxon>Metazoa</taxon>
        <taxon>Cnidaria</taxon>
        <taxon>Anthozoa</taxon>
        <taxon>Hexacorallia</taxon>
        <taxon>Scleractinia</taxon>
        <taxon>Fungiina</taxon>
        <taxon>Poritidae</taxon>
        <taxon>Porites</taxon>
    </lineage>
</organism>
<sequence>MASGKYVKKVDYGESAGHAFRVDIENECGEVSFAKKHSRIEKCLFATVVVFVTVAIVFIVLYATQVSKTRGGDSSATANERSTWAPITSKTTACFEPHCILTASVFAVLYAVQVSKKPAKPGSSSASSEGTTHAPNTNKSGPPATSVCMEPLCVLIASGGSDDSVTV</sequence>
<keyword evidence="2" id="KW-0472">Membrane</keyword>
<evidence type="ECO:0008006" key="5">
    <source>
        <dbReference type="Google" id="ProtNLM"/>
    </source>
</evidence>
<proteinExistence type="predicted"/>
<evidence type="ECO:0000256" key="2">
    <source>
        <dbReference type="SAM" id="Phobius"/>
    </source>
</evidence>
<accession>A0ABN8NAV2</accession>
<evidence type="ECO:0000313" key="4">
    <source>
        <dbReference type="Proteomes" id="UP001159427"/>
    </source>
</evidence>
<evidence type="ECO:0000313" key="3">
    <source>
        <dbReference type="EMBL" id="CAH3045508.1"/>
    </source>
</evidence>